<dbReference type="InterPro" id="IPR023214">
    <property type="entry name" value="HAD_sf"/>
</dbReference>
<keyword evidence="6 7" id="KW-0460">Magnesium</keyword>
<dbReference type="GO" id="GO:0008781">
    <property type="term" value="F:N-acylneuraminate cytidylyltransferase activity"/>
    <property type="evidence" value="ECO:0007669"/>
    <property type="project" value="TreeGrafter"/>
</dbReference>
<feature type="binding site" evidence="7">
    <location>
        <position position="114"/>
    </location>
    <ligand>
        <name>Mg(2+)</name>
        <dbReference type="ChEBI" id="CHEBI:18420"/>
    </ligand>
</feature>
<evidence type="ECO:0000313" key="8">
    <source>
        <dbReference type="EMBL" id="AUX43718.1"/>
    </source>
</evidence>
<dbReference type="SFLD" id="SFLDG01138">
    <property type="entry name" value="C1.6.2:_Deoxy-d-mannose-octulo"/>
    <property type="match status" value="1"/>
</dbReference>
<keyword evidence="5" id="KW-0378">Hydrolase</keyword>
<reference evidence="8 9" key="1">
    <citation type="submission" date="2015-09" db="EMBL/GenBank/DDBJ databases">
        <title>Sorangium comparison.</title>
        <authorList>
            <person name="Zaburannyi N."/>
            <person name="Bunk B."/>
            <person name="Overmann J."/>
            <person name="Mueller R."/>
        </authorList>
    </citation>
    <scope>NUCLEOTIDE SEQUENCE [LARGE SCALE GENOMIC DNA]</scope>
    <source>
        <strain evidence="8 9">So ce26</strain>
    </source>
</reference>
<dbReference type="SFLD" id="SFLDG01136">
    <property type="entry name" value="C1.6:_Phosphoserine_Phosphatas"/>
    <property type="match status" value="1"/>
</dbReference>
<dbReference type="SUPFAM" id="SSF56784">
    <property type="entry name" value="HAD-like"/>
    <property type="match status" value="1"/>
</dbReference>
<evidence type="ECO:0000256" key="4">
    <source>
        <dbReference type="ARBA" id="ARBA00022723"/>
    </source>
</evidence>
<evidence type="ECO:0000256" key="3">
    <source>
        <dbReference type="ARBA" id="ARBA00011881"/>
    </source>
</evidence>
<comment type="cofactor">
    <cofactor evidence="1 7">
        <name>Mg(2+)</name>
        <dbReference type="ChEBI" id="CHEBI:18420"/>
    </cofactor>
</comment>
<dbReference type="Gene3D" id="3.40.50.1000">
    <property type="entry name" value="HAD superfamily/HAD-like"/>
    <property type="match status" value="1"/>
</dbReference>
<sequence length="170" mass="18224">MIAISDAELSARARRIRLVLTDCDGVLTDTGVYYSERGEELKRFSLRDGMGVERLARAGVASAIVTGETSPSVRRRADKLGMRLFLGVRDKGAHLPSILRETGVSLPEVAYIGDDVNDLAIMLAVAEVGLTAAPADAVADVLCAAHRRCEARGGHGAFRDFADWILKLAS</sequence>
<proteinExistence type="inferred from homology"/>
<dbReference type="PANTHER" id="PTHR21485">
    <property type="entry name" value="HAD SUPERFAMILY MEMBERS CMAS AND KDSC"/>
    <property type="match status" value="1"/>
</dbReference>
<dbReference type="GO" id="GO:0016788">
    <property type="term" value="F:hydrolase activity, acting on ester bonds"/>
    <property type="evidence" value="ECO:0007669"/>
    <property type="project" value="InterPro"/>
</dbReference>
<dbReference type="EMBL" id="CP012673">
    <property type="protein sequence ID" value="AUX43718.1"/>
    <property type="molecule type" value="Genomic_DNA"/>
</dbReference>
<keyword evidence="4 7" id="KW-0479">Metal-binding</keyword>
<dbReference type="Proteomes" id="UP000238348">
    <property type="component" value="Chromosome"/>
</dbReference>
<name>A0A2L0EWP0_SORCE</name>
<organism evidence="8 9">
    <name type="scientific">Sorangium cellulosum</name>
    <name type="common">Polyangium cellulosum</name>
    <dbReference type="NCBI Taxonomy" id="56"/>
    <lineage>
        <taxon>Bacteria</taxon>
        <taxon>Pseudomonadati</taxon>
        <taxon>Myxococcota</taxon>
        <taxon>Polyangia</taxon>
        <taxon>Polyangiales</taxon>
        <taxon>Polyangiaceae</taxon>
        <taxon>Sorangium</taxon>
    </lineage>
</organism>
<feature type="binding site" evidence="7">
    <location>
        <position position="22"/>
    </location>
    <ligand>
        <name>Mg(2+)</name>
        <dbReference type="ChEBI" id="CHEBI:18420"/>
    </ligand>
</feature>
<dbReference type="SFLD" id="SFLDS00003">
    <property type="entry name" value="Haloacid_Dehalogenase"/>
    <property type="match status" value="1"/>
</dbReference>
<evidence type="ECO:0000256" key="7">
    <source>
        <dbReference type="PIRSR" id="PIRSR006118-2"/>
    </source>
</evidence>
<evidence type="ECO:0000256" key="2">
    <source>
        <dbReference type="ARBA" id="ARBA00005893"/>
    </source>
</evidence>
<dbReference type="NCBIfam" id="TIGR01670">
    <property type="entry name" value="KdsC-phosphatas"/>
    <property type="match status" value="1"/>
</dbReference>
<protein>
    <submittedName>
        <fullName evidence="8">3-deoxy-D-manno-octulosonate 8-phosphate phosphatase</fullName>
    </submittedName>
</protein>
<dbReference type="InterPro" id="IPR050793">
    <property type="entry name" value="CMP-NeuNAc_synthase"/>
</dbReference>
<dbReference type="InterPro" id="IPR010023">
    <property type="entry name" value="KdsC_fam"/>
</dbReference>
<dbReference type="PANTHER" id="PTHR21485:SF3">
    <property type="entry name" value="N-ACYLNEURAMINATE CYTIDYLYLTRANSFERASE"/>
    <property type="match status" value="1"/>
</dbReference>
<evidence type="ECO:0000256" key="6">
    <source>
        <dbReference type="ARBA" id="ARBA00022842"/>
    </source>
</evidence>
<evidence type="ECO:0000256" key="5">
    <source>
        <dbReference type="ARBA" id="ARBA00022801"/>
    </source>
</evidence>
<dbReference type="AlphaFoldDB" id="A0A2L0EWP0"/>
<dbReference type="PIRSF" id="PIRSF006118">
    <property type="entry name" value="KDO8-P_Ptase"/>
    <property type="match status" value="1"/>
</dbReference>
<gene>
    <name evidence="8" type="ORF">SOCE26_051720</name>
</gene>
<dbReference type="RefSeq" id="WP_104982359.1">
    <property type="nucleotide sequence ID" value="NZ_CP012673.1"/>
</dbReference>
<evidence type="ECO:0000256" key="1">
    <source>
        <dbReference type="ARBA" id="ARBA00001946"/>
    </source>
</evidence>
<dbReference type="GO" id="GO:0046872">
    <property type="term" value="F:metal ion binding"/>
    <property type="evidence" value="ECO:0007669"/>
    <property type="project" value="UniProtKB-KW"/>
</dbReference>
<dbReference type="OrthoDB" id="9805604at2"/>
<feature type="binding site" evidence="7">
    <location>
        <position position="24"/>
    </location>
    <ligand>
        <name>substrate</name>
    </ligand>
</feature>
<dbReference type="InterPro" id="IPR036412">
    <property type="entry name" value="HAD-like_sf"/>
</dbReference>
<comment type="similarity">
    <text evidence="2">Belongs to the KdsC family.</text>
</comment>
<evidence type="ECO:0000313" key="9">
    <source>
        <dbReference type="Proteomes" id="UP000238348"/>
    </source>
</evidence>
<accession>A0A2L0EWP0</accession>
<comment type="subunit">
    <text evidence="3">Homotetramer.</text>
</comment>